<keyword evidence="8" id="KW-0812">Transmembrane</keyword>
<keyword evidence="5" id="KW-0256">Endoplasmic reticulum</keyword>
<evidence type="ECO:0000313" key="10">
    <source>
        <dbReference type="Proteomes" id="UP000271974"/>
    </source>
</evidence>
<evidence type="ECO:0000256" key="8">
    <source>
        <dbReference type="SAM" id="Phobius"/>
    </source>
</evidence>
<dbReference type="InterPro" id="IPR019330">
    <property type="entry name" value="MESD"/>
</dbReference>
<feature type="transmembrane region" description="Helical" evidence="8">
    <location>
        <begin position="61"/>
        <end position="79"/>
    </location>
</feature>
<gene>
    <name evidence="9" type="ORF">EGW08_000544</name>
</gene>
<comment type="similarity">
    <text evidence="2">Belongs to the MESD family.</text>
</comment>
<dbReference type="Proteomes" id="UP000271974">
    <property type="component" value="Unassembled WGS sequence"/>
</dbReference>
<keyword evidence="10" id="KW-1185">Reference proteome</keyword>
<dbReference type="AlphaFoldDB" id="A0A3S1AGV0"/>
<evidence type="ECO:0000313" key="9">
    <source>
        <dbReference type="EMBL" id="RUS91718.1"/>
    </source>
</evidence>
<dbReference type="Gene3D" id="6.10.250.640">
    <property type="match status" value="1"/>
</dbReference>
<keyword evidence="8" id="KW-1133">Transmembrane helix</keyword>
<name>A0A3S1AGV0_ELYCH</name>
<keyword evidence="6" id="KW-0143">Chaperone</keyword>
<feature type="compositionally biased region" description="Basic and acidic residues" evidence="7">
    <location>
        <begin position="246"/>
        <end position="260"/>
    </location>
</feature>
<sequence>EVFFFHSFSNDSIRNRHDSVTKQFGLFSATFKIYDWIPALTDQTHSWRTGYFFKMIRQPGWHLYTLCVLIVLTVLFHSCTCKGKEEKTKDAEKIKKKDIRDYSDADMERLFDQWEDSDEDELEEDELPEWKRKPPAIDITRLDMSNPAEVLKASKKGRTLMMFATVSGNPTEEESEKISMLWHSQLFNAHVDMQRYVVGPNRVLFMLKDGAKAWEVKDFLVTQERCEEVTIENQNFPGAGAAAKGKKQDQKKSKKEKSEL</sequence>
<evidence type="ECO:0000256" key="3">
    <source>
        <dbReference type="ARBA" id="ARBA00022687"/>
    </source>
</evidence>
<dbReference type="STRING" id="188477.A0A3S1AGV0"/>
<evidence type="ECO:0000256" key="4">
    <source>
        <dbReference type="ARBA" id="ARBA00022729"/>
    </source>
</evidence>
<keyword evidence="4" id="KW-0732">Signal</keyword>
<dbReference type="EMBL" id="RQTK01000007">
    <property type="protein sequence ID" value="RUS91718.1"/>
    <property type="molecule type" value="Genomic_DNA"/>
</dbReference>
<dbReference type="FunFam" id="3.30.70.260:FF:000031">
    <property type="entry name" value="LDLR chaperone MESD"/>
    <property type="match status" value="1"/>
</dbReference>
<organism evidence="9 10">
    <name type="scientific">Elysia chlorotica</name>
    <name type="common">Eastern emerald elysia</name>
    <name type="synonym">Sea slug</name>
    <dbReference type="NCBI Taxonomy" id="188477"/>
    <lineage>
        <taxon>Eukaryota</taxon>
        <taxon>Metazoa</taxon>
        <taxon>Spiralia</taxon>
        <taxon>Lophotrochozoa</taxon>
        <taxon>Mollusca</taxon>
        <taxon>Gastropoda</taxon>
        <taxon>Heterobranchia</taxon>
        <taxon>Euthyneura</taxon>
        <taxon>Panpulmonata</taxon>
        <taxon>Sacoglossa</taxon>
        <taxon>Placobranchoidea</taxon>
        <taxon>Plakobranchidae</taxon>
        <taxon>Elysia</taxon>
    </lineage>
</organism>
<evidence type="ECO:0000256" key="7">
    <source>
        <dbReference type="SAM" id="MobiDB-lite"/>
    </source>
</evidence>
<dbReference type="GO" id="GO:0005783">
    <property type="term" value="C:endoplasmic reticulum"/>
    <property type="evidence" value="ECO:0007669"/>
    <property type="project" value="UniProtKB-SubCell"/>
</dbReference>
<accession>A0A3S1AGV0</accession>
<dbReference type="Pfam" id="PF10185">
    <property type="entry name" value="Mesd"/>
    <property type="match status" value="1"/>
</dbReference>
<dbReference type="PANTHER" id="PTHR17600:SF2">
    <property type="entry name" value="LRP CHAPERONE MESD"/>
    <property type="match status" value="1"/>
</dbReference>
<dbReference type="Gene3D" id="3.30.70.260">
    <property type="match status" value="1"/>
</dbReference>
<reference evidence="9 10" key="1">
    <citation type="submission" date="2019-01" db="EMBL/GenBank/DDBJ databases">
        <title>A draft genome assembly of the solar-powered sea slug Elysia chlorotica.</title>
        <authorList>
            <person name="Cai H."/>
            <person name="Li Q."/>
            <person name="Fang X."/>
            <person name="Li J."/>
            <person name="Curtis N.E."/>
            <person name="Altenburger A."/>
            <person name="Shibata T."/>
            <person name="Feng M."/>
            <person name="Maeda T."/>
            <person name="Schwartz J.A."/>
            <person name="Shigenobu S."/>
            <person name="Lundholm N."/>
            <person name="Nishiyama T."/>
            <person name="Yang H."/>
            <person name="Hasebe M."/>
            <person name="Li S."/>
            <person name="Pierce S.K."/>
            <person name="Wang J."/>
        </authorList>
    </citation>
    <scope>NUCLEOTIDE SEQUENCE [LARGE SCALE GENOMIC DNA]</scope>
    <source>
        <strain evidence="9">EC2010</strain>
        <tissue evidence="9">Whole organism of an adult</tissue>
    </source>
</reference>
<proteinExistence type="inferred from homology"/>
<dbReference type="GO" id="GO:0016055">
    <property type="term" value="P:Wnt signaling pathway"/>
    <property type="evidence" value="ECO:0007669"/>
    <property type="project" value="UniProtKB-KW"/>
</dbReference>
<comment type="subcellular location">
    <subcellularLocation>
        <location evidence="1">Endoplasmic reticulum</location>
    </subcellularLocation>
</comment>
<feature type="non-terminal residue" evidence="9">
    <location>
        <position position="1"/>
    </location>
</feature>
<evidence type="ECO:0000256" key="2">
    <source>
        <dbReference type="ARBA" id="ARBA00011068"/>
    </source>
</evidence>
<dbReference type="OrthoDB" id="75833at2759"/>
<evidence type="ECO:0008006" key="11">
    <source>
        <dbReference type="Google" id="ProtNLM"/>
    </source>
</evidence>
<dbReference type="PANTHER" id="PTHR17600">
    <property type="entry name" value="MESODERM DEVELOPMENT CANDIDATE 2"/>
    <property type="match status" value="1"/>
</dbReference>
<dbReference type="GO" id="GO:0006457">
    <property type="term" value="P:protein folding"/>
    <property type="evidence" value="ECO:0007669"/>
    <property type="project" value="InterPro"/>
</dbReference>
<keyword evidence="8" id="KW-0472">Membrane</keyword>
<protein>
    <recommendedName>
        <fullName evidence="11">LDLR chaperone MESD</fullName>
    </recommendedName>
</protein>
<feature type="region of interest" description="Disordered" evidence="7">
    <location>
        <begin position="233"/>
        <end position="260"/>
    </location>
</feature>
<evidence type="ECO:0000256" key="6">
    <source>
        <dbReference type="ARBA" id="ARBA00023186"/>
    </source>
</evidence>
<keyword evidence="3" id="KW-0879">Wnt signaling pathway</keyword>
<comment type="caution">
    <text evidence="9">The sequence shown here is derived from an EMBL/GenBank/DDBJ whole genome shotgun (WGS) entry which is preliminary data.</text>
</comment>
<evidence type="ECO:0000256" key="1">
    <source>
        <dbReference type="ARBA" id="ARBA00004240"/>
    </source>
</evidence>
<evidence type="ECO:0000256" key="5">
    <source>
        <dbReference type="ARBA" id="ARBA00022824"/>
    </source>
</evidence>